<comment type="caution">
    <text evidence="4">The sequence shown here is derived from an EMBL/GenBank/DDBJ whole genome shotgun (WGS) entry which is preliminary data.</text>
</comment>
<dbReference type="EMBL" id="JACAZI010000012">
    <property type="protein sequence ID" value="KAF7346934.1"/>
    <property type="molecule type" value="Genomic_DNA"/>
</dbReference>
<feature type="compositionally biased region" description="Basic and acidic residues" evidence="1">
    <location>
        <begin position="306"/>
        <end position="315"/>
    </location>
</feature>
<proteinExistence type="predicted"/>
<dbReference type="InterPro" id="IPR045339">
    <property type="entry name" value="DUF6534"/>
</dbReference>
<keyword evidence="2" id="KW-1133">Transmembrane helix</keyword>
<feature type="transmembrane region" description="Helical" evidence="2">
    <location>
        <begin position="115"/>
        <end position="139"/>
    </location>
</feature>
<feature type="transmembrane region" description="Helical" evidence="2">
    <location>
        <begin position="195"/>
        <end position="217"/>
    </location>
</feature>
<feature type="transmembrane region" description="Helical" evidence="2">
    <location>
        <begin position="6"/>
        <end position="27"/>
    </location>
</feature>
<feature type="region of interest" description="Disordered" evidence="1">
    <location>
        <begin position="300"/>
        <end position="341"/>
    </location>
</feature>
<evidence type="ECO:0000259" key="3">
    <source>
        <dbReference type="Pfam" id="PF20152"/>
    </source>
</evidence>
<evidence type="ECO:0000313" key="4">
    <source>
        <dbReference type="EMBL" id="KAF7346934.1"/>
    </source>
</evidence>
<accession>A0A8H6XUG7</accession>
<keyword evidence="2" id="KW-0812">Transmembrane</keyword>
<feature type="domain" description="DUF6534" evidence="3">
    <location>
        <begin position="160"/>
        <end position="247"/>
    </location>
</feature>
<sequence>MAGTGVELLFGPLFIGVILSTAVYGIMSVQMLRYYQTYKDDPRCFRYFILYLFFAETANLLIQIGIIYEPLIVRYGTQRALITSPLHAISIVAVSTAVQLFTAWRIYVITESITLLMLISILSVASFGGGLLVTVFTAIRNEFREFQSFAGAVIVWLICSAVCDVLITVVLTYSLSTRKTGSTAVDGQINRIIRLTVQTGAITTVAALADLIIFLVFPTTTLNFIPDFPLSKLYTISLLSSFNARHRERSGDTEQQLPNTLFNESTIQKSTVNTIRNLVLCPTSQDMMNSDQSSNATLIAQGGRSFVKDDPDVPPKDIQYPPDSRADTGYTPSSRSPPVRF</sequence>
<organism evidence="4 5">
    <name type="scientific">Mycena venus</name>
    <dbReference type="NCBI Taxonomy" id="2733690"/>
    <lineage>
        <taxon>Eukaryota</taxon>
        <taxon>Fungi</taxon>
        <taxon>Dikarya</taxon>
        <taxon>Basidiomycota</taxon>
        <taxon>Agaricomycotina</taxon>
        <taxon>Agaricomycetes</taxon>
        <taxon>Agaricomycetidae</taxon>
        <taxon>Agaricales</taxon>
        <taxon>Marasmiineae</taxon>
        <taxon>Mycenaceae</taxon>
        <taxon>Mycena</taxon>
    </lineage>
</organism>
<dbReference type="Proteomes" id="UP000620124">
    <property type="component" value="Unassembled WGS sequence"/>
</dbReference>
<gene>
    <name evidence="4" type="ORF">MVEN_01445800</name>
</gene>
<feature type="transmembrane region" description="Helical" evidence="2">
    <location>
        <begin position="88"/>
        <end position="108"/>
    </location>
</feature>
<evidence type="ECO:0000313" key="5">
    <source>
        <dbReference type="Proteomes" id="UP000620124"/>
    </source>
</evidence>
<keyword evidence="2" id="KW-0472">Membrane</keyword>
<protein>
    <recommendedName>
        <fullName evidence="3">DUF6534 domain-containing protein</fullName>
    </recommendedName>
</protein>
<feature type="transmembrane region" description="Helical" evidence="2">
    <location>
        <begin position="48"/>
        <end position="68"/>
    </location>
</feature>
<name>A0A8H6XUG7_9AGAR</name>
<feature type="transmembrane region" description="Helical" evidence="2">
    <location>
        <begin position="151"/>
        <end position="175"/>
    </location>
</feature>
<dbReference type="OrthoDB" id="3265526at2759"/>
<feature type="compositionally biased region" description="Polar residues" evidence="1">
    <location>
        <begin position="330"/>
        <end position="341"/>
    </location>
</feature>
<dbReference type="PANTHER" id="PTHR40465:SF1">
    <property type="entry name" value="DUF6534 DOMAIN-CONTAINING PROTEIN"/>
    <property type="match status" value="1"/>
</dbReference>
<dbReference type="AlphaFoldDB" id="A0A8H6XUG7"/>
<evidence type="ECO:0000256" key="2">
    <source>
        <dbReference type="SAM" id="Phobius"/>
    </source>
</evidence>
<reference evidence="4" key="1">
    <citation type="submission" date="2020-05" db="EMBL/GenBank/DDBJ databases">
        <title>Mycena genomes resolve the evolution of fungal bioluminescence.</title>
        <authorList>
            <person name="Tsai I.J."/>
        </authorList>
    </citation>
    <scope>NUCLEOTIDE SEQUENCE</scope>
    <source>
        <strain evidence="4">CCC161011</strain>
    </source>
</reference>
<keyword evidence="5" id="KW-1185">Reference proteome</keyword>
<dbReference type="Pfam" id="PF20152">
    <property type="entry name" value="DUF6534"/>
    <property type="match status" value="1"/>
</dbReference>
<evidence type="ECO:0000256" key="1">
    <source>
        <dbReference type="SAM" id="MobiDB-lite"/>
    </source>
</evidence>
<dbReference type="PANTHER" id="PTHR40465">
    <property type="entry name" value="CHROMOSOME 1, WHOLE GENOME SHOTGUN SEQUENCE"/>
    <property type="match status" value="1"/>
</dbReference>